<keyword evidence="1" id="KW-0479">Metal-binding</keyword>
<feature type="region of interest" description="Disordered" evidence="5">
    <location>
        <begin position="39"/>
        <end position="61"/>
    </location>
</feature>
<feature type="domain" description="Zinc finger DksA/TraR C4-type" evidence="6">
    <location>
        <begin position="117"/>
        <end position="141"/>
    </location>
</feature>
<organism evidence="7">
    <name type="scientific">Schlesneria paludicola</name>
    <dbReference type="NCBI Taxonomy" id="360056"/>
    <lineage>
        <taxon>Bacteria</taxon>
        <taxon>Pseudomonadati</taxon>
        <taxon>Planctomycetota</taxon>
        <taxon>Planctomycetia</taxon>
        <taxon>Planctomycetales</taxon>
        <taxon>Planctomycetaceae</taxon>
        <taxon>Schlesneria</taxon>
    </lineage>
</organism>
<evidence type="ECO:0000256" key="3">
    <source>
        <dbReference type="ARBA" id="ARBA00022833"/>
    </source>
</evidence>
<evidence type="ECO:0000313" key="7">
    <source>
        <dbReference type="EMBL" id="HGT40408.1"/>
    </source>
</evidence>
<evidence type="ECO:0000256" key="1">
    <source>
        <dbReference type="ARBA" id="ARBA00022723"/>
    </source>
</evidence>
<dbReference type="InterPro" id="IPR037187">
    <property type="entry name" value="DnaK_N"/>
</dbReference>
<evidence type="ECO:0000256" key="5">
    <source>
        <dbReference type="SAM" id="MobiDB-lite"/>
    </source>
</evidence>
<keyword evidence="2" id="KW-0863">Zinc-finger</keyword>
<proteinExistence type="predicted"/>
<dbReference type="PANTHER" id="PTHR33823:SF4">
    <property type="entry name" value="GENERAL STRESS PROTEIN 16O"/>
    <property type="match status" value="1"/>
</dbReference>
<accession>A0A7C4QSN4</accession>
<reference evidence="7" key="1">
    <citation type="journal article" date="2020" name="mSystems">
        <title>Genome- and Community-Level Interaction Insights into Carbon Utilization and Element Cycling Functions of Hydrothermarchaeota in Hydrothermal Sediment.</title>
        <authorList>
            <person name="Zhou Z."/>
            <person name="Liu Y."/>
            <person name="Xu W."/>
            <person name="Pan J."/>
            <person name="Luo Z.H."/>
            <person name="Li M."/>
        </authorList>
    </citation>
    <scope>NUCLEOTIDE SEQUENCE [LARGE SCALE GENOMIC DNA]</scope>
    <source>
        <strain evidence="7">SpSt-508</strain>
    </source>
</reference>
<keyword evidence="3" id="KW-0862">Zinc</keyword>
<dbReference type="AlphaFoldDB" id="A0A7C4QSN4"/>
<comment type="caution">
    <text evidence="4">Lacks conserved residue(s) required for the propagation of feature annotation.</text>
</comment>
<dbReference type="EMBL" id="DSVQ01000016">
    <property type="protein sequence ID" value="HGT40408.1"/>
    <property type="molecule type" value="Genomic_DNA"/>
</dbReference>
<dbReference type="GO" id="GO:0008270">
    <property type="term" value="F:zinc ion binding"/>
    <property type="evidence" value="ECO:0007669"/>
    <property type="project" value="UniProtKB-KW"/>
</dbReference>
<gene>
    <name evidence="7" type="ORF">ENS64_14275</name>
</gene>
<dbReference type="SUPFAM" id="SSF109635">
    <property type="entry name" value="DnaK suppressor protein DksA, alpha-hairpin domain"/>
    <property type="match status" value="1"/>
</dbReference>
<protein>
    <submittedName>
        <fullName evidence="7">TraR/DksA family transcriptional regulator</fullName>
    </submittedName>
</protein>
<dbReference type="InterPro" id="IPR000962">
    <property type="entry name" value="Znf_DskA_TraR"/>
</dbReference>
<evidence type="ECO:0000256" key="4">
    <source>
        <dbReference type="PROSITE-ProRule" id="PRU00510"/>
    </source>
</evidence>
<name>A0A7C4QSN4_9PLAN</name>
<dbReference type="Pfam" id="PF01258">
    <property type="entry name" value="zf-dskA_traR"/>
    <property type="match status" value="1"/>
</dbReference>
<sequence>MGRSESAATSAPATRPKRDIEEFRELLLALQHRVRGDVEQMTTEALDRHGNSSESKSPTHLAELGTETYEQEFALRLVETEQELLDEINAALVRIANGTYGLCLSCLEAGVSPAKAQIPKARLRVIPYARNCIECERKREKSGR</sequence>
<comment type="caution">
    <text evidence="7">The sequence shown here is derived from an EMBL/GenBank/DDBJ whole genome shotgun (WGS) entry which is preliminary data.</text>
</comment>
<dbReference type="Gene3D" id="1.20.120.910">
    <property type="entry name" value="DksA, coiled-coil domain"/>
    <property type="match status" value="1"/>
</dbReference>
<evidence type="ECO:0000256" key="2">
    <source>
        <dbReference type="ARBA" id="ARBA00022771"/>
    </source>
</evidence>
<dbReference type="PANTHER" id="PTHR33823">
    <property type="entry name" value="RNA POLYMERASE-BINDING TRANSCRIPTION FACTOR DKSA-RELATED"/>
    <property type="match status" value="1"/>
</dbReference>
<dbReference type="PROSITE" id="PS51128">
    <property type="entry name" value="ZF_DKSA_2"/>
    <property type="match status" value="1"/>
</dbReference>
<evidence type="ECO:0000259" key="6">
    <source>
        <dbReference type="Pfam" id="PF01258"/>
    </source>
</evidence>